<evidence type="ECO:0000313" key="3">
    <source>
        <dbReference type="Proteomes" id="UP000005551"/>
    </source>
</evidence>
<feature type="domain" description="DUF6089" evidence="1">
    <location>
        <begin position="178"/>
        <end position="219"/>
    </location>
</feature>
<dbReference type="SUPFAM" id="SSF56925">
    <property type="entry name" value="OMPA-like"/>
    <property type="match status" value="1"/>
</dbReference>
<keyword evidence="3" id="KW-1185">Reference proteome</keyword>
<comment type="caution">
    <text evidence="2">The sequence shown here is derived from an EMBL/GenBank/DDBJ whole genome shotgun (WGS) entry which is preliminary data.</text>
</comment>
<dbReference type="InterPro" id="IPR011250">
    <property type="entry name" value="OMP/PagP_B-barrel"/>
</dbReference>
<dbReference type="STRING" id="1189621.A3SI_16987"/>
<sequence length="302" mass="33761">MFLKGLLLFGGIFFSFFWGVNAQSYEIGGGLGVASYTGDIARRLDNSRLGLHGTVFGKRNFDNVWTLRLGLAYGRVSGADSLARHDAANIARNAFFRSDIFEGHAVMEYHFLDYMNPQVPVKFSPYALFGLGGFFHSTRGMAINRQTETIQLVDRGSGPVQETRIGFEGDDPSKWESNRGGGLIIPLGIGIKYKLSERWIFSVEASIRLTFTDNLDGISENYDLPNTTNPVLRDGSNRFSGPTQHQLPLVPPASPGTADSPTFGPPSVVEFRHDGRYYADRDYYYFLNFNISYLITRVRCFN</sequence>
<reference evidence="2 3" key="1">
    <citation type="submission" date="2012-05" db="EMBL/GenBank/DDBJ databases">
        <title>Genome sequence of Nitritalea halalkaliphila LW7.</title>
        <authorList>
            <person name="Jangir P.K."/>
            <person name="Singh A."/>
            <person name="Shivaji S."/>
            <person name="Sharma R."/>
        </authorList>
    </citation>
    <scope>NUCLEOTIDE SEQUENCE [LARGE SCALE GENOMIC DNA]</scope>
    <source>
        <strain evidence="2 3">LW7</strain>
    </source>
</reference>
<dbReference type="AlphaFoldDB" id="I5BWD9"/>
<evidence type="ECO:0000313" key="2">
    <source>
        <dbReference type="EMBL" id="EIM73891.1"/>
    </source>
</evidence>
<protein>
    <recommendedName>
        <fullName evidence="1">DUF6089 domain-containing protein</fullName>
    </recommendedName>
</protein>
<dbReference type="Pfam" id="PF19573">
    <property type="entry name" value="DUF6089"/>
    <property type="match status" value="1"/>
</dbReference>
<dbReference type="Gene3D" id="2.40.160.20">
    <property type="match status" value="1"/>
</dbReference>
<evidence type="ECO:0000259" key="1">
    <source>
        <dbReference type="Pfam" id="PF19573"/>
    </source>
</evidence>
<dbReference type="InterPro" id="IPR045743">
    <property type="entry name" value="DUF6089"/>
</dbReference>
<proteinExistence type="predicted"/>
<organism evidence="2 3">
    <name type="scientific">Nitritalea halalkaliphila LW7</name>
    <dbReference type="NCBI Taxonomy" id="1189621"/>
    <lineage>
        <taxon>Bacteria</taxon>
        <taxon>Pseudomonadati</taxon>
        <taxon>Bacteroidota</taxon>
        <taxon>Cytophagia</taxon>
        <taxon>Cytophagales</taxon>
        <taxon>Cyclobacteriaceae</taxon>
        <taxon>Nitritalea</taxon>
    </lineage>
</organism>
<dbReference type="Proteomes" id="UP000005551">
    <property type="component" value="Unassembled WGS sequence"/>
</dbReference>
<name>I5BWD9_9BACT</name>
<gene>
    <name evidence="2" type="ORF">A3SI_16987</name>
</gene>
<dbReference type="PATRIC" id="fig|1189621.3.peg.3524"/>
<accession>I5BWD9</accession>
<dbReference type="EMBL" id="AJYA01000053">
    <property type="protein sequence ID" value="EIM73891.1"/>
    <property type="molecule type" value="Genomic_DNA"/>
</dbReference>